<gene>
    <name evidence="3" type="ORF">L1857_08275</name>
</gene>
<evidence type="ECO:0000256" key="1">
    <source>
        <dbReference type="SAM" id="Phobius"/>
    </source>
</evidence>
<keyword evidence="1" id="KW-1133">Transmembrane helix</keyword>
<dbReference type="Pfam" id="PF13796">
    <property type="entry name" value="Sensor"/>
    <property type="match status" value="1"/>
</dbReference>
<feature type="transmembrane region" description="Helical" evidence="1">
    <location>
        <begin position="57"/>
        <end position="77"/>
    </location>
</feature>
<sequence length="235" mass="25188">MLLREERIMGPTYSALDGTRPRPPVLGALGYLLSNLPLGVAGFALMVTLFTAGLGTAIVWVGLPVLGLAVLIARAAGRFERARVHRMLGTYVVTPYKLLPEFGLRARWRARLTDGATWRDALYLVLLLPLGIAEFTIMVVFWSVGLAATALPFYCQYLPGGAYFFPSGDARWIVVDSPVDALPWAALGLGVVAVAISVTRALGTAHALFARAMLGPGPRARRLAESATDQPNTVA</sequence>
<keyword evidence="1" id="KW-0472">Membrane</keyword>
<reference evidence="3" key="1">
    <citation type="submission" date="2022-01" db="EMBL/GenBank/DDBJ databases">
        <title>PSI-footprinting approach for the identification of protein synthesis inhibitor producers.</title>
        <authorList>
            <person name="Handel F."/>
            <person name="Kulik A."/>
            <person name="Wex K.W."/>
            <person name="Berscheid A."/>
            <person name="Saur J.S."/>
            <person name="Winkler A."/>
            <person name="Wibberg D."/>
            <person name="Kalinowski J."/>
            <person name="Broetz-Oesterhelt H."/>
            <person name="Mast Y."/>
        </authorList>
    </citation>
    <scope>NUCLEOTIDE SEQUENCE</scope>
    <source>
        <strain evidence="3">KNN 49.3e</strain>
    </source>
</reference>
<accession>A0ABY4NRX9</accession>
<keyword evidence="1" id="KW-0812">Transmembrane</keyword>
<feature type="transmembrane region" description="Helical" evidence="1">
    <location>
        <begin position="181"/>
        <end position="203"/>
    </location>
</feature>
<evidence type="ECO:0000313" key="3">
    <source>
        <dbReference type="EMBL" id="UQS22814.1"/>
    </source>
</evidence>
<protein>
    <submittedName>
        <fullName evidence="3">Sensor domain-containing protein</fullName>
    </submittedName>
</protein>
<evidence type="ECO:0000259" key="2">
    <source>
        <dbReference type="Pfam" id="PF13796"/>
    </source>
</evidence>
<keyword evidence="4" id="KW-1185">Reference proteome</keyword>
<dbReference type="InterPro" id="IPR025828">
    <property type="entry name" value="Put_sensor_dom"/>
</dbReference>
<name>A0ABY4NRX9_9PSEU</name>
<dbReference type="Proteomes" id="UP000830158">
    <property type="component" value="Chromosome"/>
</dbReference>
<evidence type="ECO:0000313" key="4">
    <source>
        <dbReference type="Proteomes" id="UP000830158"/>
    </source>
</evidence>
<organism evidence="3 4">
    <name type="scientific">Amycolatopsis thermalba</name>
    <dbReference type="NCBI Taxonomy" id="944492"/>
    <lineage>
        <taxon>Bacteria</taxon>
        <taxon>Bacillati</taxon>
        <taxon>Actinomycetota</taxon>
        <taxon>Actinomycetes</taxon>
        <taxon>Pseudonocardiales</taxon>
        <taxon>Pseudonocardiaceae</taxon>
        <taxon>Amycolatopsis</taxon>
    </lineage>
</organism>
<proteinExistence type="predicted"/>
<feature type="transmembrane region" description="Helical" evidence="1">
    <location>
        <begin position="121"/>
        <end position="144"/>
    </location>
</feature>
<dbReference type="EMBL" id="CP091196">
    <property type="protein sequence ID" value="UQS22814.1"/>
    <property type="molecule type" value="Genomic_DNA"/>
</dbReference>
<feature type="domain" description="Putative sensor" evidence="2">
    <location>
        <begin position="31"/>
        <end position="214"/>
    </location>
</feature>
<feature type="transmembrane region" description="Helical" evidence="1">
    <location>
        <begin position="29"/>
        <end position="51"/>
    </location>
</feature>